<name>A0A448GUT5_9GAMM</name>
<organism evidence="2 3">
    <name type="scientific">Moraxella cuniculi</name>
    <dbReference type="NCBI Taxonomy" id="34061"/>
    <lineage>
        <taxon>Bacteria</taxon>
        <taxon>Pseudomonadati</taxon>
        <taxon>Pseudomonadota</taxon>
        <taxon>Gammaproteobacteria</taxon>
        <taxon>Moraxellales</taxon>
        <taxon>Moraxellaceae</taxon>
        <taxon>Moraxella</taxon>
    </lineage>
</organism>
<proteinExistence type="predicted"/>
<gene>
    <name evidence="2" type="ORF">NCTC10297_00444</name>
</gene>
<reference evidence="2 3" key="1">
    <citation type="submission" date="2018-12" db="EMBL/GenBank/DDBJ databases">
        <authorList>
            <consortium name="Pathogen Informatics"/>
        </authorList>
    </citation>
    <scope>NUCLEOTIDE SEQUENCE [LARGE SCALE GENOMIC DNA]</scope>
    <source>
        <strain evidence="2 3">NCTC10297</strain>
    </source>
</reference>
<evidence type="ECO:0000259" key="1">
    <source>
        <dbReference type="Pfam" id="PF14410"/>
    </source>
</evidence>
<dbReference type="RefSeq" id="WP_126329779.1">
    <property type="nucleotide sequence ID" value="NZ_LR134343.1"/>
</dbReference>
<dbReference type="AlphaFoldDB" id="A0A448GUT5"/>
<dbReference type="KEGG" id="mcun:NCTC10297_00444"/>
<dbReference type="Pfam" id="PF14410">
    <property type="entry name" value="GH-E"/>
    <property type="match status" value="1"/>
</dbReference>
<evidence type="ECO:0000313" key="2">
    <source>
        <dbReference type="EMBL" id="VEG12517.1"/>
    </source>
</evidence>
<dbReference type="Proteomes" id="UP000274100">
    <property type="component" value="Chromosome"/>
</dbReference>
<evidence type="ECO:0000313" key="3">
    <source>
        <dbReference type="Proteomes" id="UP000274100"/>
    </source>
</evidence>
<feature type="domain" description="Toxin YqcG C-terminal" evidence="1">
    <location>
        <begin position="97"/>
        <end position="157"/>
    </location>
</feature>
<dbReference type="InterPro" id="IPR026835">
    <property type="entry name" value="YqcG_C"/>
</dbReference>
<dbReference type="OrthoDB" id="5690772at2"/>
<dbReference type="EMBL" id="LR134343">
    <property type="protein sequence ID" value="VEG12517.1"/>
    <property type="molecule type" value="Genomic_DNA"/>
</dbReference>
<protein>
    <recommendedName>
        <fullName evidence="1">Toxin YqcG C-terminal domain-containing protein</fullName>
    </recommendedName>
</protein>
<sequence>MDVLKQEQGKAGVPNVSQPISGSQAIRQIENGQAVPVGYSRDTQGRLRDSQGRYVSNPDNPKVGDLYSRPSLRVNIKEQIMADYEKLPNGDYRHKTTRTVVKAPVDFGHAYGYEHRRLVLAAQQTGLTQAQFNDFVNSRPDYFRLENRADNQSHRYEKPGNGDLQKIIEDINKFKTQRGIK</sequence>
<accession>A0A448GUT5</accession>